<evidence type="ECO:0000313" key="1">
    <source>
        <dbReference type="EMBL" id="BFH73203.1"/>
    </source>
</evidence>
<sequence>MSEQEQQEEVLIGKEEDVQDLSKEDLDAYIYIADQTSEVVGDIITQLEILQVVSFEEYCRICFGRGLSKAYELLRNHDPNAYAIMPALGVSERVAPDTDDVYQVIRQGVLIRTVEGNYYYIGGISERWRAGNFYVSQAGSLASTKIYSDTLKWYKENNVKVGVIPLYKEKDIENFINPPLLYWCSQNGQPADIPIGLDELLNSKTTVAGLLSTLQWVIIGYAGDPFIKRHGQLQLESLFYRHELVGLSSKPPTLLAGMVSSLNNITCYAKANNIANINQLLSNPRIKGIMILPYNTYADMAWLCRQKIPNKGICKWYEDNMNNNKYISLNETSIGAPIFSNVNCCDSCEGLVLLGFVGEIIKYDNPNGNTSGIIGVYPSPKCSKYTDACINDYVSLLGINEPFNIQLTAVNNAKKAKNKLIYLGFPAQIAETAVEYVENWLQHPDKIAEEAKPYAEKANNVAKKIWETIQKDKLYRCLNYDWIYKCLDEYDWNESEEDLYKKTLNCVMEMCYESGRE</sequence>
<organism evidence="1">
    <name type="scientific">Sulfurisphaera javensis</name>
    <dbReference type="NCBI Taxonomy" id="2049879"/>
    <lineage>
        <taxon>Archaea</taxon>
        <taxon>Thermoproteota</taxon>
        <taxon>Thermoprotei</taxon>
        <taxon>Sulfolobales</taxon>
        <taxon>Sulfolobaceae</taxon>
        <taxon>Sulfurisphaera</taxon>
    </lineage>
</organism>
<reference evidence="1" key="1">
    <citation type="submission" date="2024-03" db="EMBL/GenBank/DDBJ databases">
        <title>Complete genome sequence of Sulfurisphaera javensis strain KD-1.</title>
        <authorList>
            <person name="Sakai H."/>
            <person name="Nur N."/>
            <person name="Suwanto A."/>
            <person name="Kurosawa N."/>
        </authorList>
    </citation>
    <scope>NUCLEOTIDE SEQUENCE</scope>
    <source>
        <strain evidence="1">KD-1</strain>
    </source>
</reference>
<name>A0AAT9GQQ5_9CREN</name>
<dbReference type="RefSeq" id="WP_369611364.1">
    <property type="nucleotide sequence ID" value="NZ_AP031322.1"/>
</dbReference>
<accession>A0AAT9GQQ5</accession>
<proteinExistence type="predicted"/>
<dbReference type="GeneID" id="92354075"/>
<protein>
    <submittedName>
        <fullName evidence="1">Uncharacterized protein</fullName>
    </submittedName>
</protein>
<gene>
    <name evidence="1" type="ORF">SJAV_11470</name>
</gene>
<dbReference type="KEGG" id="sjv:SJAV_11470"/>
<dbReference type="EMBL" id="AP031322">
    <property type="protein sequence ID" value="BFH73203.1"/>
    <property type="molecule type" value="Genomic_DNA"/>
</dbReference>
<dbReference type="AlphaFoldDB" id="A0AAT9GQQ5"/>